<keyword evidence="3" id="KW-1185">Reference proteome</keyword>
<evidence type="ECO:0000256" key="1">
    <source>
        <dbReference type="SAM" id="MobiDB-lite"/>
    </source>
</evidence>
<reference evidence="3" key="1">
    <citation type="journal article" date="2019" name="Int. J. Syst. Evol. Microbiol.">
        <title>The Global Catalogue of Microorganisms (GCM) 10K type strain sequencing project: providing services to taxonomists for standard genome sequencing and annotation.</title>
        <authorList>
            <consortium name="The Broad Institute Genomics Platform"/>
            <consortium name="The Broad Institute Genome Sequencing Center for Infectious Disease"/>
            <person name="Wu L."/>
            <person name="Ma J."/>
        </authorList>
    </citation>
    <scope>NUCLEOTIDE SEQUENCE [LARGE SCALE GENOMIC DNA]</scope>
    <source>
        <strain evidence="3">CECT 8979</strain>
    </source>
</reference>
<dbReference type="Gene3D" id="3.40.30.10">
    <property type="entry name" value="Glutaredoxin"/>
    <property type="match status" value="1"/>
</dbReference>
<evidence type="ECO:0000313" key="2">
    <source>
        <dbReference type="EMBL" id="MFC3878026.1"/>
    </source>
</evidence>
<dbReference type="RefSeq" id="WP_386101575.1">
    <property type="nucleotide sequence ID" value="NZ_JBHSAT010000022.1"/>
</dbReference>
<feature type="region of interest" description="Disordered" evidence="1">
    <location>
        <begin position="127"/>
        <end position="150"/>
    </location>
</feature>
<protein>
    <submittedName>
        <fullName evidence="2">Uncharacterized protein</fullName>
    </submittedName>
</protein>
<dbReference type="Proteomes" id="UP001595812">
    <property type="component" value="Unassembled WGS sequence"/>
</dbReference>
<dbReference type="EMBL" id="JBHSAT010000022">
    <property type="protein sequence ID" value="MFC3878026.1"/>
    <property type="molecule type" value="Genomic_DNA"/>
</dbReference>
<accession>A0ABV8AMC2</accession>
<gene>
    <name evidence="2" type="ORF">ACFOSX_12380</name>
</gene>
<organism evidence="2 3">
    <name type="scientific">Winogradskyella maritima</name>
    <dbReference type="NCBI Taxonomy" id="1517766"/>
    <lineage>
        <taxon>Bacteria</taxon>
        <taxon>Pseudomonadati</taxon>
        <taxon>Bacteroidota</taxon>
        <taxon>Flavobacteriia</taxon>
        <taxon>Flavobacteriales</taxon>
        <taxon>Flavobacteriaceae</taxon>
        <taxon>Winogradskyella</taxon>
    </lineage>
</organism>
<name>A0ABV8AMC2_9FLAO</name>
<sequence>MGVISRDENQVNLIFAGSSTTGGQLKGFSESFEKPLLAIDIEKTMPSSTQWQELATTLNKSVADFINRSEVEGANDDENYDEDDWLKVLENNPKAMKGAILIEGDKTTYLNSATDVFKHFNVDSSGLEKTMHTEQPNIEKTSGNDRFVEE</sequence>
<comment type="caution">
    <text evidence="2">The sequence shown here is derived from an EMBL/GenBank/DDBJ whole genome shotgun (WGS) entry which is preliminary data.</text>
</comment>
<evidence type="ECO:0000313" key="3">
    <source>
        <dbReference type="Proteomes" id="UP001595812"/>
    </source>
</evidence>
<proteinExistence type="predicted"/>